<evidence type="ECO:0000256" key="1">
    <source>
        <dbReference type="SAM" id="MobiDB-lite"/>
    </source>
</evidence>
<evidence type="ECO:0000313" key="2">
    <source>
        <dbReference type="EMBL" id="MPN57886.1"/>
    </source>
</evidence>
<sequence length="97" mass="9992">MTMTADPTGALRVTSRLSGPSSFLILHVLWLKINSSKKDAPAPARAGINGQILLAAMSRSVAFGSEIEKGIRGADAPDGPDGPGAPSFLTGKLEFKG</sequence>
<dbReference type="EMBL" id="VSSQ01129994">
    <property type="protein sequence ID" value="MPN57886.1"/>
    <property type="molecule type" value="Genomic_DNA"/>
</dbReference>
<dbReference type="AlphaFoldDB" id="A0A645J368"/>
<gene>
    <name evidence="2" type="ORF">SDC9_205582</name>
</gene>
<protein>
    <submittedName>
        <fullName evidence="2">Uncharacterized protein</fullName>
    </submittedName>
</protein>
<proteinExistence type="predicted"/>
<feature type="region of interest" description="Disordered" evidence="1">
    <location>
        <begin position="72"/>
        <end position="97"/>
    </location>
</feature>
<accession>A0A645J368</accession>
<name>A0A645J368_9ZZZZ</name>
<reference evidence="2" key="1">
    <citation type="submission" date="2019-08" db="EMBL/GenBank/DDBJ databases">
        <authorList>
            <person name="Kucharzyk K."/>
            <person name="Murdoch R.W."/>
            <person name="Higgins S."/>
            <person name="Loffler F."/>
        </authorList>
    </citation>
    <scope>NUCLEOTIDE SEQUENCE</scope>
</reference>
<organism evidence="2">
    <name type="scientific">bioreactor metagenome</name>
    <dbReference type="NCBI Taxonomy" id="1076179"/>
    <lineage>
        <taxon>unclassified sequences</taxon>
        <taxon>metagenomes</taxon>
        <taxon>ecological metagenomes</taxon>
    </lineage>
</organism>
<comment type="caution">
    <text evidence="2">The sequence shown here is derived from an EMBL/GenBank/DDBJ whole genome shotgun (WGS) entry which is preliminary data.</text>
</comment>